<accession>A0ACB9WMP0</accession>
<dbReference type="EMBL" id="CM043798">
    <property type="protein sequence ID" value="KAI4814338.1"/>
    <property type="molecule type" value="Genomic_DNA"/>
</dbReference>
<feature type="non-terminal residue" evidence="1">
    <location>
        <position position="314"/>
    </location>
</feature>
<proteinExistence type="predicted"/>
<reference evidence="1" key="1">
    <citation type="submission" date="2022-05" db="EMBL/GenBank/DDBJ databases">
        <title>Chromosome-level genome of Chaenocephalus aceratus.</title>
        <authorList>
            <person name="Park H."/>
        </authorList>
    </citation>
    <scope>NUCLEOTIDE SEQUENCE</scope>
    <source>
        <strain evidence="1">KU_202001</strain>
    </source>
</reference>
<evidence type="ECO:0000313" key="2">
    <source>
        <dbReference type="Proteomes" id="UP001057452"/>
    </source>
</evidence>
<gene>
    <name evidence="1" type="ORF">KUCAC02_003535</name>
</gene>
<dbReference type="Proteomes" id="UP001057452">
    <property type="component" value="Chromosome 14"/>
</dbReference>
<sequence length="314" mass="35403">EPLSRGWSFIRDRGERQSYRPRLHLQLLPLRETHPFQGARHAWRRGCSRINPPDWWRSAEGGGRFHQSGGGSRLWSNIGAGGEDHLYYRTQSQAKRRQEIRRSQDLPLLLFSVFKAKHFSCKASGCSSSQRCFFFRKSTKDLKPGRQKRKAPTSSANMMSMNSKQPFSMHPILHEPKYNPLHSSSEAIRRACLPGQSLQGNIFAGFDETLLQRAEALAAVDIVAQKSHPFKTRRHLPHHDHHDQHGLHPQFLLRAPAPPLRAQLAPPPGAPPVRAGSGWRPAGPPHTGDLPGRHVRLGRLLLGLATKRTPPTCR</sequence>
<name>A0ACB9WMP0_CHAAC</name>
<feature type="non-terminal residue" evidence="1">
    <location>
        <position position="1"/>
    </location>
</feature>
<evidence type="ECO:0000313" key="1">
    <source>
        <dbReference type="EMBL" id="KAI4814338.1"/>
    </source>
</evidence>
<comment type="caution">
    <text evidence="1">The sequence shown here is derived from an EMBL/GenBank/DDBJ whole genome shotgun (WGS) entry which is preliminary data.</text>
</comment>
<protein>
    <submittedName>
        <fullName evidence="1">Uncharacterized protein</fullName>
    </submittedName>
</protein>
<organism evidence="1 2">
    <name type="scientific">Chaenocephalus aceratus</name>
    <name type="common">Blackfin icefish</name>
    <name type="synonym">Chaenichthys aceratus</name>
    <dbReference type="NCBI Taxonomy" id="36190"/>
    <lineage>
        <taxon>Eukaryota</taxon>
        <taxon>Metazoa</taxon>
        <taxon>Chordata</taxon>
        <taxon>Craniata</taxon>
        <taxon>Vertebrata</taxon>
        <taxon>Euteleostomi</taxon>
        <taxon>Actinopterygii</taxon>
        <taxon>Neopterygii</taxon>
        <taxon>Teleostei</taxon>
        <taxon>Neoteleostei</taxon>
        <taxon>Acanthomorphata</taxon>
        <taxon>Eupercaria</taxon>
        <taxon>Perciformes</taxon>
        <taxon>Notothenioidei</taxon>
        <taxon>Channichthyidae</taxon>
        <taxon>Chaenocephalus</taxon>
    </lineage>
</organism>
<keyword evidence="2" id="KW-1185">Reference proteome</keyword>